<dbReference type="HOGENOM" id="CLU_065921_0_0_1"/>
<evidence type="ECO:0000256" key="1">
    <source>
        <dbReference type="SAM" id="MobiDB-lite"/>
    </source>
</evidence>
<evidence type="ECO:0000313" key="2">
    <source>
        <dbReference type="EMBL" id="EAR90324.1"/>
    </source>
</evidence>
<keyword evidence="3" id="KW-1185">Reference proteome</keyword>
<gene>
    <name evidence="2" type="ORF">TTHERM_00607300</name>
</gene>
<dbReference type="Proteomes" id="UP000009168">
    <property type="component" value="Unassembled WGS sequence"/>
</dbReference>
<dbReference type="KEGG" id="tet:TTHERM_00607300"/>
<dbReference type="GeneID" id="7836544"/>
<dbReference type="InParanoid" id="Q22YG1"/>
<feature type="compositionally biased region" description="Polar residues" evidence="1">
    <location>
        <begin position="195"/>
        <end position="207"/>
    </location>
</feature>
<sequence>MSQENKRKEIILNNILYLAQKDSNTKQSQRNVLNKWFQDAVKSYIMESVASPLIADSLRLHSSLQVKNFICSQTNKNKVKYMATIEQYFYFINKFNQNDLFIKKLKQIIYSPVDITQYNNELTYNTQKLVRKQFVCFLILKYFEIYGQQEFASFYELWNICFPQQLQTKKKLSKYDKKVENKQTKRQYRKKISQDDSSPTSSNNLSENTTHLVDQEYCFQNQDSFTKMISLNDQDSLNQSQTKLSEQDSRTYQTDFSSYKQPINNRIYEEETHDIEPVSYFLQFNNNDALSQNQEELANQQDLQANNFKYHENQQQLTQIYLKQEYDYQQNYDNSIYFDNNYQYYTHQQQNNNEFINQLNNNQQCYQFYQQI</sequence>
<proteinExistence type="predicted"/>
<feature type="region of interest" description="Disordered" evidence="1">
    <location>
        <begin position="177"/>
        <end position="207"/>
    </location>
</feature>
<reference evidence="3" key="1">
    <citation type="journal article" date="2006" name="PLoS Biol.">
        <title>Macronuclear genome sequence of the ciliate Tetrahymena thermophila, a model eukaryote.</title>
        <authorList>
            <person name="Eisen J.A."/>
            <person name="Coyne R.S."/>
            <person name="Wu M."/>
            <person name="Wu D."/>
            <person name="Thiagarajan M."/>
            <person name="Wortman J.R."/>
            <person name="Badger J.H."/>
            <person name="Ren Q."/>
            <person name="Amedeo P."/>
            <person name="Jones K.M."/>
            <person name="Tallon L.J."/>
            <person name="Delcher A.L."/>
            <person name="Salzberg S.L."/>
            <person name="Silva J.C."/>
            <person name="Haas B.J."/>
            <person name="Majoros W.H."/>
            <person name="Farzad M."/>
            <person name="Carlton J.M."/>
            <person name="Smith R.K. Jr."/>
            <person name="Garg J."/>
            <person name="Pearlman R.E."/>
            <person name="Karrer K.M."/>
            <person name="Sun L."/>
            <person name="Manning G."/>
            <person name="Elde N.C."/>
            <person name="Turkewitz A.P."/>
            <person name="Asai D.J."/>
            <person name="Wilkes D.E."/>
            <person name="Wang Y."/>
            <person name="Cai H."/>
            <person name="Collins K."/>
            <person name="Stewart B.A."/>
            <person name="Lee S.R."/>
            <person name="Wilamowska K."/>
            <person name="Weinberg Z."/>
            <person name="Ruzzo W.L."/>
            <person name="Wloga D."/>
            <person name="Gaertig J."/>
            <person name="Frankel J."/>
            <person name="Tsao C.-C."/>
            <person name="Gorovsky M.A."/>
            <person name="Keeling P.J."/>
            <person name="Waller R.F."/>
            <person name="Patron N.J."/>
            <person name="Cherry J.M."/>
            <person name="Stover N.A."/>
            <person name="Krieger C.J."/>
            <person name="del Toro C."/>
            <person name="Ryder H.F."/>
            <person name="Williamson S.C."/>
            <person name="Barbeau R.A."/>
            <person name="Hamilton E.P."/>
            <person name="Orias E."/>
        </authorList>
    </citation>
    <scope>NUCLEOTIDE SEQUENCE [LARGE SCALE GENOMIC DNA]</scope>
    <source>
        <strain evidence="3">SB210</strain>
    </source>
</reference>
<name>Q22YG1_TETTS</name>
<accession>Q22YG1</accession>
<organism evidence="2 3">
    <name type="scientific">Tetrahymena thermophila (strain SB210)</name>
    <dbReference type="NCBI Taxonomy" id="312017"/>
    <lineage>
        <taxon>Eukaryota</taxon>
        <taxon>Sar</taxon>
        <taxon>Alveolata</taxon>
        <taxon>Ciliophora</taxon>
        <taxon>Intramacronucleata</taxon>
        <taxon>Oligohymenophorea</taxon>
        <taxon>Hymenostomatida</taxon>
        <taxon>Tetrahymenina</taxon>
        <taxon>Tetrahymenidae</taxon>
        <taxon>Tetrahymena</taxon>
    </lineage>
</organism>
<evidence type="ECO:0000313" key="3">
    <source>
        <dbReference type="Proteomes" id="UP000009168"/>
    </source>
</evidence>
<dbReference type="RefSeq" id="XP_001010569.1">
    <property type="nucleotide sequence ID" value="XM_001010569.1"/>
</dbReference>
<protein>
    <submittedName>
        <fullName evidence="2">Uncharacterized protein</fullName>
    </submittedName>
</protein>
<dbReference type="AlphaFoldDB" id="Q22YG1"/>
<dbReference type="EMBL" id="GG662800">
    <property type="protein sequence ID" value="EAR90324.1"/>
    <property type="molecule type" value="Genomic_DNA"/>
</dbReference>